<keyword evidence="4" id="KW-0378">Hydrolase</keyword>
<organism evidence="4 5">
    <name type="scientific">Vibrio gallaecicus</name>
    <dbReference type="NCBI Taxonomy" id="552386"/>
    <lineage>
        <taxon>Bacteria</taxon>
        <taxon>Pseudomonadati</taxon>
        <taxon>Pseudomonadota</taxon>
        <taxon>Gammaproteobacteria</taxon>
        <taxon>Vibrionales</taxon>
        <taxon>Vibrionaceae</taxon>
        <taxon>Vibrio</taxon>
    </lineage>
</organism>
<accession>A0ABV4NA47</accession>
<evidence type="ECO:0000259" key="3">
    <source>
        <dbReference type="Pfam" id="PF01551"/>
    </source>
</evidence>
<feature type="coiled-coil region" evidence="1">
    <location>
        <begin position="79"/>
        <end position="155"/>
    </location>
</feature>
<evidence type="ECO:0000256" key="1">
    <source>
        <dbReference type="SAM" id="Coils"/>
    </source>
</evidence>
<comment type="caution">
    <text evidence="4">The sequence shown here is derived from an EMBL/GenBank/DDBJ whole genome shotgun (WGS) entry which is preliminary data.</text>
</comment>
<evidence type="ECO:0000256" key="2">
    <source>
        <dbReference type="SAM" id="MobiDB-lite"/>
    </source>
</evidence>
<feature type="domain" description="M23ase beta-sheet core" evidence="3">
    <location>
        <begin position="318"/>
        <end position="411"/>
    </location>
</feature>
<dbReference type="PANTHER" id="PTHR21666">
    <property type="entry name" value="PEPTIDASE-RELATED"/>
    <property type="match status" value="1"/>
</dbReference>
<evidence type="ECO:0000313" key="4">
    <source>
        <dbReference type="EMBL" id="MFA0568270.1"/>
    </source>
</evidence>
<feature type="region of interest" description="Disordered" evidence="2">
    <location>
        <begin position="226"/>
        <end position="245"/>
    </location>
</feature>
<sequence length="417" mass="47049">MRDTNSAVLNSFTESLIYSIRLFSTAYKSLFPLFQSPQPALLHRSKLNLLLVLVLTFGSISTTSWAASQNELKGVKGEISRQKKDLTSQQKKLDNLQNSLKKQELSIISQEKEIKETKKKLLTANANLDLLTKNIAELSSQKQVQSEKLEQLIQTYYMTRRAKAPSDILNTGVEEDRISQYYQHLAKARSTTIKSIEKTQIALKESRKQRQLEQIQITKLLKEQTSKRDQLAKTQSKRKTTVGSIKKSISGDKNYLAELQRNETRLKAEIAKAKKAALEKRNAIPMDGLAKRKGKLPWPIKGRVLHSYGSQQTGQVNWKGMVINAQYGQQVKSIYSGTVVFAEYLRGYGLVVLLDHGKGDMTLYGFNQALLKKEGDKVKAGEAIALAGDTGGQSRASLYFEIRRNSQAQNPKRWLVR</sequence>
<dbReference type="PANTHER" id="PTHR21666:SF270">
    <property type="entry name" value="MUREIN HYDROLASE ACTIVATOR ENVC"/>
    <property type="match status" value="1"/>
</dbReference>
<keyword evidence="5" id="KW-1185">Reference proteome</keyword>
<gene>
    <name evidence="4" type="ORF">AB4566_08270</name>
</gene>
<evidence type="ECO:0000313" key="5">
    <source>
        <dbReference type="Proteomes" id="UP001570417"/>
    </source>
</evidence>
<dbReference type="CDD" id="cd12797">
    <property type="entry name" value="M23_peptidase"/>
    <property type="match status" value="1"/>
</dbReference>
<dbReference type="InterPro" id="IPR016047">
    <property type="entry name" value="M23ase_b-sheet_dom"/>
</dbReference>
<name>A0ABV4NA47_9VIBR</name>
<reference evidence="4 5" key="1">
    <citation type="journal article" date="2024" name="ISME J.">
        <title>Tailless and filamentous prophages are predominant in marine Vibrio.</title>
        <authorList>
            <person name="Steensen K."/>
            <person name="Seneca J."/>
            <person name="Bartlau N."/>
            <person name="Yu X.A."/>
            <person name="Hussain F.A."/>
            <person name="Polz M.F."/>
        </authorList>
    </citation>
    <scope>NUCLEOTIDE SEQUENCE [LARGE SCALE GENOMIC DNA]</scope>
    <source>
        <strain evidence="4 5">10N.222.51.A1</strain>
    </source>
</reference>
<dbReference type="RefSeq" id="WP_372265713.1">
    <property type="nucleotide sequence ID" value="NZ_JBFRUW010000022.1"/>
</dbReference>
<dbReference type="Proteomes" id="UP001570417">
    <property type="component" value="Unassembled WGS sequence"/>
</dbReference>
<dbReference type="Pfam" id="PF01551">
    <property type="entry name" value="Peptidase_M23"/>
    <property type="match status" value="1"/>
</dbReference>
<keyword evidence="1" id="KW-0175">Coiled coil</keyword>
<dbReference type="InterPro" id="IPR011055">
    <property type="entry name" value="Dup_hybrid_motif"/>
</dbReference>
<dbReference type="Gene3D" id="2.70.70.10">
    <property type="entry name" value="Glucose Permease (Domain IIA)"/>
    <property type="match status" value="1"/>
</dbReference>
<dbReference type="SUPFAM" id="SSF51261">
    <property type="entry name" value="Duplicated hybrid motif"/>
    <property type="match status" value="1"/>
</dbReference>
<dbReference type="GO" id="GO:0016787">
    <property type="term" value="F:hydrolase activity"/>
    <property type="evidence" value="ECO:0007669"/>
    <property type="project" value="UniProtKB-KW"/>
</dbReference>
<proteinExistence type="predicted"/>
<protein>
    <submittedName>
        <fullName evidence="4">Murein hydrolase activator EnvC</fullName>
    </submittedName>
</protein>
<dbReference type="EMBL" id="JBFRUW010000022">
    <property type="protein sequence ID" value="MFA0568270.1"/>
    <property type="molecule type" value="Genomic_DNA"/>
</dbReference>
<dbReference type="InterPro" id="IPR050570">
    <property type="entry name" value="Cell_wall_metabolism_enzyme"/>
</dbReference>